<accession>A0ABN3AQA5</accession>
<comment type="caution">
    <text evidence="2">The sequence shown here is derived from an EMBL/GenBank/DDBJ whole genome shotgun (WGS) entry which is preliminary data.</text>
</comment>
<keyword evidence="3" id="KW-1185">Reference proteome</keyword>
<dbReference type="RefSeq" id="WP_346027554.1">
    <property type="nucleotide sequence ID" value="NZ_BAAAON010000001.1"/>
</dbReference>
<protein>
    <recommendedName>
        <fullName evidence="4">Restriction endonuclease</fullName>
    </recommendedName>
</protein>
<feature type="compositionally biased region" description="Acidic residues" evidence="1">
    <location>
        <begin position="312"/>
        <end position="323"/>
    </location>
</feature>
<gene>
    <name evidence="2" type="ORF">GCM10009784_07870</name>
</gene>
<organism evidence="2 3">
    <name type="scientific">Arthrobacter parietis</name>
    <dbReference type="NCBI Taxonomy" id="271434"/>
    <lineage>
        <taxon>Bacteria</taxon>
        <taxon>Bacillati</taxon>
        <taxon>Actinomycetota</taxon>
        <taxon>Actinomycetes</taxon>
        <taxon>Micrococcales</taxon>
        <taxon>Micrococcaceae</taxon>
        <taxon>Arthrobacter</taxon>
    </lineage>
</organism>
<reference evidence="2 3" key="1">
    <citation type="journal article" date="2019" name="Int. J. Syst. Evol. Microbiol.">
        <title>The Global Catalogue of Microorganisms (GCM) 10K type strain sequencing project: providing services to taxonomists for standard genome sequencing and annotation.</title>
        <authorList>
            <consortium name="The Broad Institute Genomics Platform"/>
            <consortium name="The Broad Institute Genome Sequencing Center for Infectious Disease"/>
            <person name="Wu L."/>
            <person name="Ma J."/>
        </authorList>
    </citation>
    <scope>NUCLEOTIDE SEQUENCE [LARGE SCALE GENOMIC DNA]</scope>
    <source>
        <strain evidence="2 3">JCM 14917</strain>
    </source>
</reference>
<dbReference type="EMBL" id="BAAAON010000001">
    <property type="protein sequence ID" value="GAA2173467.1"/>
    <property type="molecule type" value="Genomic_DNA"/>
</dbReference>
<feature type="region of interest" description="Disordered" evidence="1">
    <location>
        <begin position="302"/>
        <end position="323"/>
    </location>
</feature>
<evidence type="ECO:0008006" key="4">
    <source>
        <dbReference type="Google" id="ProtNLM"/>
    </source>
</evidence>
<sequence>MARNFVLPKDWYLSAVTDLVDNTLPSVLGELTAENAWSYVYAITMWSQTVDGTEYLHIIESDKLKTKPGRRLAARAADYLAKHLVPGETCNPFELVDHIGKAYIVERANQGFRPPEKKRDPNITGAAFETALQVLIGKLCGVSPSRTPPLRSLQGFELAPEGYHSRPDLVLFGPRDFRLLISTKWTLRKERVGTYLHESYFYRRRRPDLQIAFGVNEFQPNILWHLSTDPLVDRVYHVNKTMLLELYAPFADLPPGTDIPASTLTSDHANAMAYRRWMRLHDRLFDLTDMFADITMLMNKPDQVLGPTQENGEAEEDEDDMAL</sequence>
<evidence type="ECO:0000256" key="1">
    <source>
        <dbReference type="SAM" id="MobiDB-lite"/>
    </source>
</evidence>
<dbReference type="Proteomes" id="UP001500974">
    <property type="component" value="Unassembled WGS sequence"/>
</dbReference>
<name>A0ABN3AQA5_9MICC</name>
<proteinExistence type="predicted"/>
<evidence type="ECO:0000313" key="3">
    <source>
        <dbReference type="Proteomes" id="UP001500974"/>
    </source>
</evidence>
<evidence type="ECO:0000313" key="2">
    <source>
        <dbReference type="EMBL" id="GAA2173467.1"/>
    </source>
</evidence>